<dbReference type="OrthoDB" id="2128042at2759"/>
<dbReference type="GO" id="GO:0015079">
    <property type="term" value="F:potassium ion transmembrane transporter activity"/>
    <property type="evidence" value="ECO:0007669"/>
    <property type="project" value="InterPro"/>
</dbReference>
<keyword evidence="4" id="KW-1185">Reference proteome</keyword>
<keyword evidence="2" id="KW-0812">Transmembrane</keyword>
<dbReference type="GO" id="GO:0005886">
    <property type="term" value="C:plasma membrane"/>
    <property type="evidence" value="ECO:0007669"/>
    <property type="project" value="InterPro"/>
</dbReference>
<dbReference type="AlphaFoldDB" id="A0A8J2T5W3"/>
<feature type="compositionally biased region" description="Polar residues" evidence="1">
    <location>
        <begin position="412"/>
        <end position="431"/>
    </location>
</feature>
<accession>A0A8J2T5W3</accession>
<evidence type="ECO:0000313" key="3">
    <source>
        <dbReference type="EMBL" id="CDF88656.1"/>
    </source>
</evidence>
<dbReference type="EMBL" id="HG316455">
    <property type="protein sequence ID" value="CDF88656.1"/>
    <property type="molecule type" value="Genomic_DNA"/>
</dbReference>
<name>A0A8J2T5W3_ZYGB2</name>
<dbReference type="Pfam" id="PF16944">
    <property type="entry name" value="KCH"/>
    <property type="match status" value="1"/>
</dbReference>
<dbReference type="PANTHER" id="PTHR36424:SF1">
    <property type="entry name" value="LOW AFFINITY K(+) TRANSPORTER 1-RELATED"/>
    <property type="match status" value="1"/>
</dbReference>
<feature type="compositionally biased region" description="Polar residues" evidence="1">
    <location>
        <begin position="444"/>
        <end position="459"/>
    </location>
</feature>
<keyword evidence="2" id="KW-0472">Membrane</keyword>
<feature type="transmembrane region" description="Helical" evidence="2">
    <location>
        <begin position="215"/>
        <end position="247"/>
    </location>
</feature>
<dbReference type="InterPro" id="IPR031606">
    <property type="entry name" value="Kch1/2"/>
</dbReference>
<evidence type="ECO:0000256" key="2">
    <source>
        <dbReference type="SAM" id="Phobius"/>
    </source>
</evidence>
<evidence type="ECO:0000256" key="1">
    <source>
        <dbReference type="SAM" id="MobiDB-lite"/>
    </source>
</evidence>
<proteinExistence type="predicted"/>
<organism evidence="3 4">
    <name type="scientific">Zygosaccharomyces bailii (strain CLIB 213 / ATCC 58445 / CBS 680 / BCRC 21525 / NBRC 1098 / NCYC 1416 / NRRL Y-2227)</name>
    <dbReference type="NCBI Taxonomy" id="1333698"/>
    <lineage>
        <taxon>Eukaryota</taxon>
        <taxon>Fungi</taxon>
        <taxon>Dikarya</taxon>
        <taxon>Ascomycota</taxon>
        <taxon>Saccharomycotina</taxon>
        <taxon>Saccharomycetes</taxon>
        <taxon>Saccharomycetales</taxon>
        <taxon>Saccharomycetaceae</taxon>
        <taxon>Zygosaccharomyces</taxon>
    </lineage>
</organism>
<feature type="transmembrane region" description="Helical" evidence="2">
    <location>
        <begin position="81"/>
        <end position="99"/>
    </location>
</feature>
<feature type="transmembrane region" description="Helical" evidence="2">
    <location>
        <begin position="28"/>
        <end position="50"/>
    </location>
</feature>
<keyword evidence="2" id="KW-1133">Transmembrane helix</keyword>
<sequence length="514" mass="59332">MFRNDWKYSINAKTFDSLDTSLFRNTKFWTVLNCIILVWGLTILKVLLFASDIYTCIKLLAFNSWSNNIVQPYLPFRISKWLFSGCILASVVLLIWELICGIRIYRTRNISLTYVNNFSRTAYSISDYSKYCVYFKITPKGQFQKVAFFTFFELKDCLRLLFADTPRQVINGLTLWSVLITVDSENSSIGDGHLESFMGVISKIKTIAQTNHEEAVLLSFMLFSFVIWAIFITKLAVAMLMAVYVYYKLIQGHEHGGLKEFVCVTINRNVDTLLEKQKKKRGLNSETYKIVSLSKSSVFEEDIENKAAMSMTETSLGSLPNDSTTALMDSKDTHLPQQHLNDTHLLRVPTTGSWDSKYEQTADLSQEPLQTTSMIIDSDPKGKIFKLDVAKHLRRDGYNVLAMSSSEYLESNDTFVPQQPNGGRKTSSLSKYSRRPKPPILSDPESSIQLAQGDSMESQQYEHIYTPLRAYTREGEHWMETRHNRFPERYSSLLDRRDRMANEDYNHYISRHKY</sequence>
<dbReference type="Proteomes" id="UP000019375">
    <property type="component" value="Unassembled WGS sequence"/>
</dbReference>
<protein>
    <submittedName>
        <fullName evidence="3">BN860_15346g1_1</fullName>
    </submittedName>
</protein>
<evidence type="ECO:0000313" key="4">
    <source>
        <dbReference type="Proteomes" id="UP000019375"/>
    </source>
</evidence>
<gene>
    <name evidence="3" type="ORF">BN860_15346g</name>
</gene>
<feature type="region of interest" description="Disordered" evidence="1">
    <location>
        <begin position="412"/>
        <end position="459"/>
    </location>
</feature>
<dbReference type="PANTHER" id="PTHR36424">
    <property type="entry name" value="PHEROMONE-REGULATED MEMBRANE PROTEIN 6"/>
    <property type="match status" value="1"/>
</dbReference>
<reference evidence="4" key="1">
    <citation type="journal article" date="2013" name="Genome Announc.">
        <title>Genome sequence of the food spoilage yeast Zygosaccharomyces bailii CLIB 213(T).</title>
        <authorList>
            <person name="Galeote V."/>
            <person name="Bigey F."/>
            <person name="Devillers H."/>
            <person name="Neuveglise C."/>
            <person name="Dequin S."/>
        </authorList>
    </citation>
    <scope>NUCLEOTIDE SEQUENCE [LARGE SCALE GENOMIC DNA]</scope>
    <source>
        <strain evidence="4">CLIB 213 / ATCC 58445 / CBS 680 / CCRC 21525 / NBRC 1098 / NCYC 1416 / NRRL Y-2227</strain>
    </source>
</reference>